<proteinExistence type="predicted"/>
<evidence type="ECO:0008006" key="2">
    <source>
        <dbReference type="Google" id="ProtNLM"/>
    </source>
</evidence>
<organism evidence="1">
    <name type="scientific">Vibrio vulnificus</name>
    <dbReference type="NCBI Taxonomy" id="672"/>
    <lineage>
        <taxon>Bacteria</taxon>
        <taxon>Pseudomonadati</taxon>
        <taxon>Pseudomonadota</taxon>
        <taxon>Gammaproteobacteria</taxon>
        <taxon>Vibrionales</taxon>
        <taxon>Vibrionaceae</taxon>
        <taxon>Vibrio</taxon>
    </lineage>
</organism>
<dbReference type="AlphaFoldDB" id="A0A1W6ARI0"/>
<dbReference type="PANTHER" id="PTHR33361:SF16">
    <property type="entry name" value="DUF885 DOMAIN-CONTAINING PROTEIN"/>
    <property type="match status" value="1"/>
</dbReference>
<geneLocation type="plasmid" evidence="1">
    <name>pVVS1-per1</name>
</geneLocation>
<reference evidence="1" key="1">
    <citation type="submission" date="2016-10" db="EMBL/GenBank/DDBJ databases">
        <authorList>
            <person name="Ye L."/>
            <person name="Chen S."/>
        </authorList>
    </citation>
    <scope>NUCLEOTIDE SEQUENCE</scope>
    <source>
        <plasmid evidence="1">pVVS1-per1</plasmid>
    </source>
</reference>
<dbReference type="EMBL" id="KY014466">
    <property type="protein sequence ID" value="ARJ33726.1"/>
    <property type="molecule type" value="Genomic_DNA"/>
</dbReference>
<name>A0A1W6ARI0_VIBVL</name>
<dbReference type="PANTHER" id="PTHR33361">
    <property type="entry name" value="GLR0591 PROTEIN"/>
    <property type="match status" value="1"/>
</dbReference>
<accession>A0A1W6ARI0</accession>
<protein>
    <recommendedName>
        <fullName evidence="2">DUF885 domain-containing protein</fullName>
    </recommendedName>
</protein>
<sequence length="144" mass="16336">MFIFCIQRLIFPLIGNTYSDPYAQFGRLAGELWRACRLVVDSGLHAKRWTRDEAISYLNENTASSVENNERAVDRYLAVPGQATAFKVGMRKIRQLRDRAASRLGESFDSREFHALVLSSGPLPLYLLEERVDGWIAQSAQSKP</sequence>
<dbReference type="Pfam" id="PF05960">
    <property type="entry name" value="DUF885"/>
    <property type="match status" value="1"/>
</dbReference>
<dbReference type="InterPro" id="IPR010281">
    <property type="entry name" value="DUF885"/>
</dbReference>
<keyword evidence="1" id="KW-0614">Plasmid</keyword>
<evidence type="ECO:0000313" key="1">
    <source>
        <dbReference type="EMBL" id="ARJ33726.1"/>
    </source>
</evidence>